<evidence type="ECO:0000259" key="1">
    <source>
        <dbReference type="Pfam" id="PF00808"/>
    </source>
</evidence>
<evidence type="ECO:0000313" key="3">
    <source>
        <dbReference type="Proteomes" id="UP000186176"/>
    </source>
</evidence>
<dbReference type="OrthoDB" id="1707486at2759"/>
<sequence>MNEENVSNFQFPDLAISRIAKSVVSSNSRISKDACKTINRCATLFSVYLASLSSFSKDGKKSIVRDHNVKSALKFIYSNDNTST</sequence>
<gene>
    <name evidence="2" type="ORF">cubi_03533</name>
</gene>
<accession>A0A1J4MI88</accession>
<organism evidence="2 3">
    <name type="scientific">Cryptosporidium ubiquitum</name>
    <dbReference type="NCBI Taxonomy" id="857276"/>
    <lineage>
        <taxon>Eukaryota</taxon>
        <taxon>Sar</taxon>
        <taxon>Alveolata</taxon>
        <taxon>Apicomplexa</taxon>
        <taxon>Conoidasida</taxon>
        <taxon>Coccidia</taxon>
        <taxon>Eucoccidiorida</taxon>
        <taxon>Eimeriorina</taxon>
        <taxon>Cryptosporidiidae</taxon>
        <taxon>Cryptosporidium</taxon>
    </lineage>
</organism>
<dbReference type="Pfam" id="PF00808">
    <property type="entry name" value="CBFD_NFYB_HMF"/>
    <property type="match status" value="1"/>
</dbReference>
<comment type="caution">
    <text evidence="2">The sequence shown here is derived from an EMBL/GenBank/DDBJ whole genome shotgun (WGS) entry which is preliminary data.</text>
</comment>
<dbReference type="InterPro" id="IPR003958">
    <property type="entry name" value="CBFA_NFYB_domain"/>
</dbReference>
<protein>
    <recommendedName>
        <fullName evidence="1">Transcription factor CBF/NF-Y/archaeal histone domain-containing protein</fullName>
    </recommendedName>
</protein>
<name>A0A1J4MI88_9CRYT</name>
<evidence type="ECO:0000313" key="2">
    <source>
        <dbReference type="EMBL" id="OII73735.1"/>
    </source>
</evidence>
<dbReference type="GeneID" id="39980325"/>
<dbReference type="InterPro" id="IPR009072">
    <property type="entry name" value="Histone-fold"/>
</dbReference>
<keyword evidence="3" id="KW-1185">Reference proteome</keyword>
<dbReference type="GO" id="GO:0046982">
    <property type="term" value="F:protein heterodimerization activity"/>
    <property type="evidence" value="ECO:0007669"/>
    <property type="project" value="InterPro"/>
</dbReference>
<dbReference type="EMBL" id="LRBP01000014">
    <property type="protein sequence ID" value="OII73735.1"/>
    <property type="molecule type" value="Genomic_DNA"/>
</dbReference>
<dbReference type="Gene3D" id="1.10.20.10">
    <property type="entry name" value="Histone, subunit A"/>
    <property type="match status" value="1"/>
</dbReference>
<dbReference type="AlphaFoldDB" id="A0A1J4MI88"/>
<proteinExistence type="predicted"/>
<dbReference type="Proteomes" id="UP000186176">
    <property type="component" value="Unassembled WGS sequence"/>
</dbReference>
<dbReference type="RefSeq" id="XP_028874990.1">
    <property type="nucleotide sequence ID" value="XM_029020546.1"/>
</dbReference>
<feature type="domain" description="Transcription factor CBF/NF-Y/archaeal histone" evidence="1">
    <location>
        <begin position="11"/>
        <end position="67"/>
    </location>
</feature>
<dbReference type="SUPFAM" id="SSF47113">
    <property type="entry name" value="Histone-fold"/>
    <property type="match status" value="1"/>
</dbReference>
<reference evidence="2 3" key="1">
    <citation type="submission" date="2016-10" db="EMBL/GenBank/DDBJ databases">
        <title>Reductive evolution of mitochondrial metabolism and differential evolution of invasion-related proteins in Cryptosporidium.</title>
        <authorList>
            <person name="Liu S."/>
            <person name="Roellig D.M."/>
            <person name="Guo Y."/>
            <person name="Li N."/>
            <person name="Frace M.A."/>
            <person name="Tang K."/>
            <person name="Zhang L."/>
            <person name="Feng Y."/>
            <person name="Xiao L."/>
        </authorList>
    </citation>
    <scope>NUCLEOTIDE SEQUENCE [LARGE SCALE GENOMIC DNA]</scope>
    <source>
        <strain evidence="2">39726</strain>
    </source>
</reference>
<dbReference type="VEuPathDB" id="CryptoDB:cubi_03533"/>